<keyword evidence="9" id="KW-1185">Reference proteome</keyword>
<keyword evidence="3" id="KW-0547">Nucleotide-binding</keyword>
<dbReference type="PROSITE" id="PS50013">
    <property type="entry name" value="CHROMO_2"/>
    <property type="match status" value="2"/>
</dbReference>
<dbReference type="NCBIfam" id="NF040713">
    <property type="entry name" value="ZapE"/>
    <property type="match status" value="1"/>
</dbReference>
<dbReference type="InterPro" id="IPR023779">
    <property type="entry name" value="Chromodomain_CS"/>
</dbReference>
<evidence type="ECO:0000313" key="9">
    <source>
        <dbReference type="Proteomes" id="UP000033188"/>
    </source>
</evidence>
<dbReference type="SUPFAM" id="SSF52540">
    <property type="entry name" value="P-loop containing nucleoside triphosphate hydrolases"/>
    <property type="match status" value="1"/>
</dbReference>
<evidence type="ECO:0000259" key="7">
    <source>
        <dbReference type="PROSITE" id="PS50013"/>
    </source>
</evidence>
<evidence type="ECO:0000256" key="6">
    <source>
        <dbReference type="SAM" id="MobiDB-lite"/>
    </source>
</evidence>
<reference evidence="9" key="1">
    <citation type="journal article" date="2014" name="Nucleic Acids Res.">
        <title>The evolutionary dynamics of variant antigen genes in Babesia reveal a history of genomic innovation underlying host-parasite interaction.</title>
        <authorList>
            <person name="Jackson A.P."/>
            <person name="Otto T.D."/>
            <person name="Darby A."/>
            <person name="Ramaprasad A."/>
            <person name="Xia D."/>
            <person name="Echaide I.E."/>
            <person name="Farber M."/>
            <person name="Gahlot S."/>
            <person name="Gamble J."/>
            <person name="Gupta D."/>
            <person name="Gupta Y."/>
            <person name="Jackson L."/>
            <person name="Malandrin L."/>
            <person name="Malas T.B."/>
            <person name="Moussa E."/>
            <person name="Nair M."/>
            <person name="Reid A.J."/>
            <person name="Sanders M."/>
            <person name="Sharma J."/>
            <person name="Tracey A."/>
            <person name="Quail M.A."/>
            <person name="Weir W."/>
            <person name="Wastling J.M."/>
            <person name="Hall N."/>
            <person name="Willadsen P."/>
            <person name="Lingelbach K."/>
            <person name="Shiels B."/>
            <person name="Tait A."/>
            <person name="Berriman M."/>
            <person name="Allred D.R."/>
            <person name="Pain A."/>
        </authorList>
    </citation>
    <scope>NUCLEOTIDE SEQUENCE [LARGE SCALE GENOMIC DNA]</scope>
    <source>
        <strain evidence="9">Bond</strain>
    </source>
</reference>
<dbReference type="GO" id="GO:0005739">
    <property type="term" value="C:mitochondrion"/>
    <property type="evidence" value="ECO:0007669"/>
    <property type="project" value="TreeGrafter"/>
</dbReference>
<dbReference type="OrthoDB" id="548867at2759"/>
<feature type="compositionally biased region" description="Low complexity" evidence="6">
    <location>
        <begin position="98"/>
        <end position="111"/>
    </location>
</feature>
<dbReference type="RefSeq" id="XP_012769376.1">
    <property type="nucleotide sequence ID" value="XM_012913922.1"/>
</dbReference>
<dbReference type="Pfam" id="PF00385">
    <property type="entry name" value="Chromo"/>
    <property type="match status" value="1"/>
</dbReference>
<evidence type="ECO:0000256" key="3">
    <source>
        <dbReference type="ARBA" id="ARBA00022741"/>
    </source>
</evidence>
<evidence type="ECO:0000256" key="2">
    <source>
        <dbReference type="ARBA" id="ARBA00010322"/>
    </source>
</evidence>
<dbReference type="SUPFAM" id="SSF54160">
    <property type="entry name" value="Chromo domain-like"/>
    <property type="match status" value="2"/>
</dbReference>
<evidence type="ECO:0000256" key="5">
    <source>
        <dbReference type="ARBA" id="ARBA00023242"/>
    </source>
</evidence>
<dbReference type="SMART" id="SM00298">
    <property type="entry name" value="CHROMO"/>
    <property type="match status" value="2"/>
</dbReference>
<dbReference type="InterPro" id="IPR027417">
    <property type="entry name" value="P-loop_NTPase"/>
</dbReference>
<name>A0A061DEF5_BABBI</name>
<sequence length="921" mass="105003">MKQKKSPMVDSDSKSEDEYEVEDILDFRMFKKQPKYLVKWKGFTDADNTWEPESNLSNLPAFEAKMKALKAERLTPLQKTHPSSSSTSSRVENRQKMPHTPSTTQQSQQQYKKQKVSPEPAATTGQSSDKVDPAQVSRGTKSVKPAGDQAAATTEKAQMPTDEKAKEPVKSVTQVAAETEEAVEVEDLLDYKPRFKKDYFLVRWKGDWEDSWEPRHNLLIVGDLMNKMIDLKMSYLRIYGPSDMEEQAFVTVQSIRISGSATLSAVVVEMTRDTESRTLLPLQEVRRRWPQQLLDFLLSRLRLRASGEPHILTLLNISAMSLAYSIRSLVVEVSGPRKHELRDCLEKVRQGVALATQQGRNISSVEFAHVPRKRWRVTYLKSRFKHRKAIRHYVFERYTHRVSFTAPFDLGPALNCVLSSLVGGLRARCSFAWQFGSIPSVDACRREDAIRELCVQLERVRVAVESRIEPAPTVRSWFSRLKPEAPQPAVRGMYIYGGVGQGKTMLMDAFYDQVSLPKMRMHFHDFMIRVQREMHLHKSDSGGTVMGTVARSVLGDARLLCMDEFFVNHISDAMVLKPLFENIFQMGVVVICTSNRPPEDLYQGGLNRERFLPFIPLLKSHCDVFNLQAHDFRQEHNFSDSSSNVQRVYYFDPKDDENALMTAFRGDNNATSIIENDVVKVSELRSITVPLSKGGEAFFRFPNLCGSSNTSAGSNDKVEVSLGTDGFIALAERFHTIWISQVPQFDASNHMDGRLRSFMLLIDVLYERQTKLLLASKVPLLQLFGRTGIVKVAEDFQSRLYRRYASVEEFCNEFPASLSKDEFMKLGDSLGMSSGHTGLFFNAVHAPDEESVGARRIWDICENHRLLLHGKPPATPHLYRFDIRDENVMENEFVCSRALSRLFHMCSGNYLQQHHERFGDK</sequence>
<dbReference type="GO" id="GO:0016887">
    <property type="term" value="F:ATP hydrolysis activity"/>
    <property type="evidence" value="ECO:0007669"/>
    <property type="project" value="InterPro"/>
</dbReference>
<evidence type="ECO:0000256" key="1">
    <source>
        <dbReference type="ARBA" id="ARBA00004123"/>
    </source>
</evidence>
<dbReference type="Pfam" id="PF03969">
    <property type="entry name" value="AFG1_ATPase"/>
    <property type="match status" value="1"/>
</dbReference>
<keyword evidence="4" id="KW-0067">ATP-binding</keyword>
<proteinExistence type="inferred from homology"/>
<keyword evidence="5" id="KW-0539">Nucleus</keyword>
<feature type="domain" description="Chromo" evidence="7">
    <location>
        <begin position="183"/>
        <end position="218"/>
    </location>
</feature>
<comment type="similarity">
    <text evidence="2">Belongs to the AFG1 ATPase family.</text>
</comment>
<dbReference type="GO" id="GO:0005634">
    <property type="term" value="C:nucleus"/>
    <property type="evidence" value="ECO:0007669"/>
    <property type="project" value="UniProtKB-SubCell"/>
</dbReference>
<dbReference type="PANTHER" id="PTHR12169:SF6">
    <property type="entry name" value="AFG1-LIKE ATPASE"/>
    <property type="match status" value="1"/>
</dbReference>
<feature type="domain" description="Chromo" evidence="7">
    <location>
        <begin position="19"/>
        <end position="60"/>
    </location>
</feature>
<dbReference type="InterPro" id="IPR000953">
    <property type="entry name" value="Chromo/chromo_shadow_dom"/>
</dbReference>
<gene>
    <name evidence="8" type="ORF">BBBOND_0310930</name>
</gene>
<dbReference type="EMBL" id="LK391709">
    <property type="protein sequence ID" value="CDR97190.1"/>
    <property type="molecule type" value="Genomic_DNA"/>
</dbReference>
<dbReference type="AlphaFoldDB" id="A0A061DEF5"/>
<dbReference type="CDD" id="cd00024">
    <property type="entry name" value="CD_CSD"/>
    <property type="match status" value="1"/>
</dbReference>
<dbReference type="VEuPathDB" id="PiroplasmaDB:BBBOND_0310930"/>
<dbReference type="InterPro" id="IPR016197">
    <property type="entry name" value="Chromo-like_dom_sf"/>
</dbReference>
<comment type="subcellular location">
    <subcellularLocation>
        <location evidence="1">Nucleus</location>
    </subcellularLocation>
</comment>
<organism evidence="8 9">
    <name type="scientific">Babesia bigemina</name>
    <dbReference type="NCBI Taxonomy" id="5866"/>
    <lineage>
        <taxon>Eukaryota</taxon>
        <taxon>Sar</taxon>
        <taxon>Alveolata</taxon>
        <taxon>Apicomplexa</taxon>
        <taxon>Aconoidasida</taxon>
        <taxon>Piroplasmida</taxon>
        <taxon>Babesiidae</taxon>
        <taxon>Babesia</taxon>
    </lineage>
</organism>
<dbReference type="InterPro" id="IPR005654">
    <property type="entry name" value="ATPase_AFG1-like"/>
</dbReference>
<dbReference type="InterPro" id="IPR023780">
    <property type="entry name" value="Chromo_domain"/>
</dbReference>
<dbReference type="GeneID" id="24565731"/>
<dbReference type="Proteomes" id="UP000033188">
    <property type="component" value="Chromosome 3"/>
</dbReference>
<feature type="region of interest" description="Disordered" evidence="6">
    <location>
        <begin position="70"/>
        <end position="169"/>
    </location>
</feature>
<dbReference type="PROSITE" id="PS00598">
    <property type="entry name" value="CHROMO_1"/>
    <property type="match status" value="1"/>
</dbReference>
<evidence type="ECO:0000256" key="4">
    <source>
        <dbReference type="ARBA" id="ARBA00022840"/>
    </source>
</evidence>
<dbReference type="Gene3D" id="3.40.50.300">
    <property type="entry name" value="P-loop containing nucleotide triphosphate hydrolases"/>
    <property type="match status" value="1"/>
</dbReference>
<accession>A0A061DEF5</accession>
<dbReference type="PANTHER" id="PTHR12169">
    <property type="entry name" value="ATPASE N2B"/>
    <property type="match status" value="1"/>
</dbReference>
<dbReference type="GO" id="GO:0005524">
    <property type="term" value="F:ATP binding"/>
    <property type="evidence" value="ECO:0007669"/>
    <property type="project" value="UniProtKB-KW"/>
</dbReference>
<dbReference type="Gene3D" id="2.40.50.40">
    <property type="match status" value="2"/>
</dbReference>
<evidence type="ECO:0000313" key="8">
    <source>
        <dbReference type="EMBL" id="CDR97190.1"/>
    </source>
</evidence>
<protein>
    <submittedName>
        <fullName evidence="8">ATPase, AFG1 family protein, putative</fullName>
    </submittedName>
</protein>
<dbReference type="KEGG" id="bbig:BBBOND_0310930"/>